<proteinExistence type="predicted"/>
<dbReference type="CDD" id="cd07712">
    <property type="entry name" value="MBLAC2-like_MBL-fold"/>
    <property type="match status" value="1"/>
</dbReference>
<dbReference type="InterPro" id="IPR001279">
    <property type="entry name" value="Metallo-B-lactamas"/>
</dbReference>
<dbReference type="PANTHER" id="PTHR42951">
    <property type="entry name" value="METALLO-BETA-LACTAMASE DOMAIN-CONTAINING"/>
    <property type="match status" value="1"/>
</dbReference>
<dbReference type="RefSeq" id="WP_050006168.1">
    <property type="nucleotide sequence ID" value="NZ_JXXK01000028.1"/>
</dbReference>
<dbReference type="InterPro" id="IPR036866">
    <property type="entry name" value="RibonucZ/Hydroxyglut_hydro"/>
</dbReference>
<dbReference type="PATRIC" id="fig|1550024.3.peg.3486"/>
<feature type="domain" description="Metallo-beta-lactamase" evidence="1">
    <location>
        <begin position="23"/>
        <end position="196"/>
    </location>
</feature>
<dbReference type="Gene3D" id="3.60.15.10">
    <property type="entry name" value="Ribonuclease Z/Hydroxyacylglutathione hydrolase-like"/>
    <property type="match status" value="1"/>
</dbReference>
<dbReference type="GeneID" id="42857923"/>
<reference evidence="2" key="1">
    <citation type="submission" date="2015-02" db="EMBL/GenBank/DDBJ databases">
        <title>A novel member of the family Ruminococcaceae isolated from human feces.</title>
        <authorList>
            <person name="Shkoporov A.N."/>
            <person name="Chaplin A.V."/>
            <person name="Motuzova O.V."/>
            <person name="Kafarskaia L.I."/>
            <person name="Khokhlova E.V."/>
            <person name="Efimov B.A."/>
        </authorList>
    </citation>
    <scope>NUCLEOTIDE SEQUENCE [LARGE SCALE GENOMIC DNA]</scope>
    <source>
        <strain evidence="2">585-1</strain>
    </source>
</reference>
<dbReference type="SUPFAM" id="SSF56281">
    <property type="entry name" value="Metallo-hydrolase/oxidoreductase"/>
    <property type="match status" value="1"/>
</dbReference>
<comment type="caution">
    <text evidence="2">The sequence shown here is derived from an EMBL/GenBank/DDBJ whole genome shotgun (WGS) entry which is preliminary data.</text>
</comment>
<dbReference type="PANTHER" id="PTHR42951:SF22">
    <property type="entry name" value="METALLO BETA-LACTAMASE SUPERFAMILY LIPOPROTEIN"/>
    <property type="match status" value="1"/>
</dbReference>
<dbReference type="InterPro" id="IPR050855">
    <property type="entry name" value="NDM-1-like"/>
</dbReference>
<name>A0A0D8IW27_9FIRM</name>
<dbReference type="AlphaFoldDB" id="A0A0D8IW27"/>
<evidence type="ECO:0000313" key="2">
    <source>
        <dbReference type="EMBL" id="KJF38887.1"/>
    </source>
</evidence>
<dbReference type="Pfam" id="PF00753">
    <property type="entry name" value="Lactamase_B"/>
    <property type="match status" value="1"/>
</dbReference>
<dbReference type="EMBL" id="JXXK01000028">
    <property type="protein sequence ID" value="KJF38887.1"/>
    <property type="molecule type" value="Genomic_DNA"/>
</dbReference>
<gene>
    <name evidence="2" type="ORF">TQ39_15295</name>
</gene>
<evidence type="ECO:0000259" key="1">
    <source>
        <dbReference type="SMART" id="SM00849"/>
    </source>
</evidence>
<sequence length="267" mass="30438">MEHRIFSLDAHTWRIEEYDETTSVYMYLLEGEREAALIDTGVGMIDLKKIVQSLTALPLLVLNTHGHFDHTGGNTSFDRVYLHEADKEAYRVHYKMQEQFPQYTFRTPKGDILSMRDGDSFDLGGRTLEVIHTPGHTIGSVCVLDRERRWLFTGDTCCKADVLLNLDYCTTVEEYLGTIRKLQVLQQQYDVTWPAHYAVPVEPSVLDQFLEAGQMLCEGKARGERIDTALGPCERLPFQDIGIVYLPERVKANRVLIGGIADVIRKI</sequence>
<keyword evidence="3" id="KW-1185">Reference proteome</keyword>
<organism evidence="2 3">
    <name type="scientific">Ruthenibacterium lactatiformans</name>
    <dbReference type="NCBI Taxonomy" id="1550024"/>
    <lineage>
        <taxon>Bacteria</taxon>
        <taxon>Bacillati</taxon>
        <taxon>Bacillota</taxon>
        <taxon>Clostridia</taxon>
        <taxon>Eubacteriales</taxon>
        <taxon>Oscillospiraceae</taxon>
        <taxon>Ruthenibacterium</taxon>
    </lineage>
</organism>
<evidence type="ECO:0000313" key="3">
    <source>
        <dbReference type="Proteomes" id="UP000032483"/>
    </source>
</evidence>
<protein>
    <recommendedName>
        <fullName evidence="1">Metallo-beta-lactamase domain-containing protein</fullName>
    </recommendedName>
</protein>
<dbReference type="Proteomes" id="UP000032483">
    <property type="component" value="Unassembled WGS sequence"/>
</dbReference>
<dbReference type="SMART" id="SM00849">
    <property type="entry name" value="Lactamase_B"/>
    <property type="match status" value="1"/>
</dbReference>
<accession>A0A0D8IW27</accession>